<name>R8W4G3_9FIRM</name>
<reference evidence="2 3" key="1">
    <citation type="submission" date="2013-01" db="EMBL/GenBank/DDBJ databases">
        <title>The Genome Sequence of Butyricicoccus pullicaecorum 1.2.</title>
        <authorList>
            <consortium name="The Broad Institute Genome Sequencing Platform"/>
            <person name="Earl A."/>
            <person name="Ward D."/>
            <person name="Feldgarden M."/>
            <person name="Gevers D."/>
            <person name="Van Immerseel F."/>
            <person name="Eeckhaut V."/>
            <person name="Walker B."/>
            <person name="Young S.K."/>
            <person name="Zeng Q."/>
            <person name="Gargeya S."/>
            <person name="Fitzgerald M."/>
            <person name="Haas B."/>
            <person name="Abouelleil A."/>
            <person name="Alvarado L."/>
            <person name="Arachchi H.M."/>
            <person name="Berlin A.M."/>
            <person name="Chapman S.B."/>
            <person name="Dewar J."/>
            <person name="Goldberg J."/>
            <person name="Griggs A."/>
            <person name="Gujja S."/>
            <person name="Hansen M."/>
            <person name="Howarth C."/>
            <person name="Imamovic A."/>
            <person name="Larimer J."/>
            <person name="McCowan C."/>
            <person name="Murphy C."/>
            <person name="Neiman D."/>
            <person name="Pearson M."/>
            <person name="Priest M."/>
            <person name="Roberts A."/>
            <person name="Saif S."/>
            <person name="Shea T."/>
            <person name="Sisk P."/>
            <person name="Sykes S."/>
            <person name="Wortman J."/>
            <person name="Nusbaum C."/>
            <person name="Birren B."/>
        </authorList>
    </citation>
    <scope>NUCLEOTIDE SEQUENCE [LARGE SCALE GENOMIC DNA]</scope>
    <source>
        <strain evidence="2 3">1.2</strain>
    </source>
</reference>
<evidence type="ECO:0000313" key="2">
    <source>
        <dbReference type="EMBL" id="EOQ39825.1"/>
    </source>
</evidence>
<evidence type="ECO:0000313" key="3">
    <source>
        <dbReference type="Proteomes" id="UP000013981"/>
    </source>
</evidence>
<dbReference type="HOGENOM" id="CLU_074760_0_0_9"/>
<dbReference type="EMBL" id="AQOB01000002">
    <property type="protein sequence ID" value="EOQ39825.1"/>
    <property type="molecule type" value="Genomic_DNA"/>
</dbReference>
<keyword evidence="3" id="KW-1185">Reference proteome</keyword>
<feature type="region of interest" description="Disordered" evidence="1">
    <location>
        <begin position="269"/>
        <end position="322"/>
    </location>
</feature>
<sequence length="322" mass="34857">MAEKMCPGPLSGAASFREAVCVHTKKVYDQCRSRDCMRDLRVYLPTEDQCFIEGNAVTVKPRCAELLSAVMDVEPVAFRRGFYSVDIRFFYKVSVEACTGIGCPRILEGLAVYDKRCMLFGSEGGAHIFSSQFVADGDDVQLARNTNLPTAVLETVEPILLETRVVYPTQPCACACTCGELREVPRAICGCFAGRDLSLDSASNQLRVTIGQFSIIKLERDIQLLMPAFDICMPEKDCCENIGGDRSEDPCDVFSRFDFPVDEFFPPRRESSGCGCNTSRSTSTCGTSSCGSSNANSNTRSGSCGCGSAASNTNRSGCGCGN</sequence>
<gene>
    <name evidence="2" type="ORF">HMPREF1526_00522</name>
</gene>
<dbReference type="RefSeq" id="WP_016146728.1">
    <property type="nucleotide sequence ID" value="NZ_KB976103.1"/>
</dbReference>
<dbReference type="PATRIC" id="fig|1203606.4.peg.491"/>
<protein>
    <submittedName>
        <fullName evidence="2">Uncharacterized protein</fullName>
    </submittedName>
</protein>
<accession>R8W4G3</accession>
<dbReference type="eggNOG" id="ENOG502Z8YU">
    <property type="taxonomic scope" value="Bacteria"/>
</dbReference>
<dbReference type="Proteomes" id="UP000013981">
    <property type="component" value="Unassembled WGS sequence"/>
</dbReference>
<dbReference type="AlphaFoldDB" id="R8W4G3"/>
<evidence type="ECO:0000256" key="1">
    <source>
        <dbReference type="SAM" id="MobiDB-lite"/>
    </source>
</evidence>
<comment type="caution">
    <text evidence="2">The sequence shown here is derived from an EMBL/GenBank/DDBJ whole genome shotgun (WGS) entry which is preliminary data.</text>
</comment>
<organism evidence="2 3">
    <name type="scientific">Butyricicoccus pullicaecorum 1.2</name>
    <dbReference type="NCBI Taxonomy" id="1203606"/>
    <lineage>
        <taxon>Bacteria</taxon>
        <taxon>Bacillati</taxon>
        <taxon>Bacillota</taxon>
        <taxon>Clostridia</taxon>
        <taxon>Eubacteriales</taxon>
        <taxon>Butyricicoccaceae</taxon>
        <taxon>Butyricicoccus</taxon>
    </lineage>
</organism>
<feature type="compositionally biased region" description="Low complexity" evidence="1">
    <location>
        <begin position="272"/>
        <end position="311"/>
    </location>
</feature>
<proteinExistence type="predicted"/>